<keyword evidence="1" id="KW-0732">Signal</keyword>
<keyword evidence="3" id="KW-1185">Reference proteome</keyword>
<dbReference type="Proteomes" id="UP000469558">
    <property type="component" value="Unassembled WGS sequence"/>
</dbReference>
<feature type="non-terminal residue" evidence="2">
    <location>
        <position position="1"/>
    </location>
</feature>
<dbReference type="Gene3D" id="1.10.530.10">
    <property type="match status" value="1"/>
</dbReference>
<protein>
    <recommendedName>
        <fullName evidence="4">Transglycosylase SLT domain-containing protein</fullName>
    </recommendedName>
</protein>
<feature type="chain" id="PRO_5035908698" description="Transglycosylase SLT domain-containing protein" evidence="1">
    <location>
        <begin position="21"/>
        <end position="209"/>
    </location>
</feature>
<gene>
    <name evidence="2" type="ORF">LSUE1_G008296</name>
</gene>
<evidence type="ECO:0000313" key="3">
    <source>
        <dbReference type="Proteomes" id="UP000469558"/>
    </source>
</evidence>
<sequence length="209" mass="22183">MAIKSLLTSLLASSLPMILAAPTYNLGNLFRSRSESCPGTSSDAPQFFNGPFGNFPNISQWVSFNDMFNDNKQTMVDAGSTFDDVGRIAVAIENAAAQIGVDERVILGIIMQESHGYVGVQTTFDADGVPTGGLMQASGCSGFDGQNNLPQADTSQMVTCGTTHYKQNLEEHGNLLATSSILPALREYNSGSVDENDLSDAPNCVGNPF</sequence>
<dbReference type="OrthoDB" id="1193027at2759"/>
<dbReference type="EMBL" id="QGMK01000772">
    <property type="protein sequence ID" value="TVY78411.1"/>
    <property type="molecule type" value="Genomic_DNA"/>
</dbReference>
<proteinExistence type="predicted"/>
<reference evidence="2 3" key="1">
    <citation type="submission" date="2018-05" db="EMBL/GenBank/DDBJ databases">
        <title>Genome sequencing and assembly of the regulated plant pathogen Lachnellula willkommii and related sister species for the development of diagnostic species identification markers.</title>
        <authorList>
            <person name="Giroux E."/>
            <person name="Bilodeau G."/>
        </authorList>
    </citation>
    <scope>NUCLEOTIDE SEQUENCE [LARGE SCALE GENOMIC DNA]</scope>
    <source>
        <strain evidence="2 3">CBS 268.59</strain>
    </source>
</reference>
<accession>A0A8T9C378</accession>
<dbReference type="AlphaFoldDB" id="A0A8T9C378"/>
<dbReference type="SUPFAM" id="SSF53955">
    <property type="entry name" value="Lysozyme-like"/>
    <property type="match status" value="1"/>
</dbReference>
<evidence type="ECO:0000313" key="2">
    <source>
        <dbReference type="EMBL" id="TVY78411.1"/>
    </source>
</evidence>
<evidence type="ECO:0000256" key="1">
    <source>
        <dbReference type="SAM" id="SignalP"/>
    </source>
</evidence>
<feature type="signal peptide" evidence="1">
    <location>
        <begin position="1"/>
        <end position="20"/>
    </location>
</feature>
<evidence type="ECO:0008006" key="4">
    <source>
        <dbReference type="Google" id="ProtNLM"/>
    </source>
</evidence>
<comment type="caution">
    <text evidence="2">The sequence shown here is derived from an EMBL/GenBank/DDBJ whole genome shotgun (WGS) entry which is preliminary data.</text>
</comment>
<name>A0A8T9C378_9HELO</name>
<organism evidence="2 3">
    <name type="scientific">Lachnellula suecica</name>
    <dbReference type="NCBI Taxonomy" id="602035"/>
    <lineage>
        <taxon>Eukaryota</taxon>
        <taxon>Fungi</taxon>
        <taxon>Dikarya</taxon>
        <taxon>Ascomycota</taxon>
        <taxon>Pezizomycotina</taxon>
        <taxon>Leotiomycetes</taxon>
        <taxon>Helotiales</taxon>
        <taxon>Lachnaceae</taxon>
        <taxon>Lachnellula</taxon>
    </lineage>
</organism>
<dbReference type="InterPro" id="IPR023346">
    <property type="entry name" value="Lysozyme-like_dom_sf"/>
</dbReference>